<protein>
    <submittedName>
        <fullName evidence="1">Uncharacterized protein</fullName>
    </submittedName>
</protein>
<name>A0A238LIM0_9RHOB</name>
<dbReference type="AlphaFoldDB" id="A0A238LIM0"/>
<dbReference type="Proteomes" id="UP000201613">
    <property type="component" value="Unassembled WGS sequence"/>
</dbReference>
<gene>
    <name evidence="1" type="ORF">LOM8899_03560</name>
</gene>
<accession>A0A238LIM0</accession>
<organism evidence="1 2">
    <name type="scientific">Flavimaricola marinus</name>
    <dbReference type="NCBI Taxonomy" id="1819565"/>
    <lineage>
        <taxon>Bacteria</taxon>
        <taxon>Pseudomonadati</taxon>
        <taxon>Pseudomonadota</taxon>
        <taxon>Alphaproteobacteria</taxon>
        <taxon>Rhodobacterales</taxon>
        <taxon>Paracoccaceae</taxon>
        <taxon>Flavimaricola</taxon>
    </lineage>
</organism>
<keyword evidence="2" id="KW-1185">Reference proteome</keyword>
<evidence type="ECO:0000313" key="1">
    <source>
        <dbReference type="EMBL" id="SMY09393.1"/>
    </source>
</evidence>
<evidence type="ECO:0000313" key="2">
    <source>
        <dbReference type="Proteomes" id="UP000201613"/>
    </source>
</evidence>
<sequence length="41" mass="4491">MTAVFGWKQLFRIGLVEKIVLELRGVGHCLAFVSAGENPFG</sequence>
<dbReference type="EMBL" id="FXZK01000009">
    <property type="protein sequence ID" value="SMY09393.1"/>
    <property type="molecule type" value="Genomic_DNA"/>
</dbReference>
<proteinExistence type="predicted"/>
<dbReference type="RefSeq" id="WP_281253246.1">
    <property type="nucleotide sequence ID" value="NZ_FXZK01000009.1"/>
</dbReference>
<reference evidence="1 2" key="1">
    <citation type="submission" date="2017-05" db="EMBL/GenBank/DDBJ databases">
        <authorList>
            <person name="Song R."/>
            <person name="Chenine A.L."/>
            <person name="Ruprecht R.M."/>
        </authorList>
    </citation>
    <scope>NUCLEOTIDE SEQUENCE [LARGE SCALE GENOMIC DNA]</scope>
    <source>
        <strain evidence="1 2">CECT 8899</strain>
    </source>
</reference>